<dbReference type="InterPro" id="IPR029063">
    <property type="entry name" value="SAM-dependent_MTases_sf"/>
</dbReference>
<proteinExistence type="predicted"/>
<dbReference type="GO" id="GO:0032259">
    <property type="term" value="P:methylation"/>
    <property type="evidence" value="ECO:0007669"/>
    <property type="project" value="UniProtKB-KW"/>
</dbReference>
<protein>
    <submittedName>
        <fullName evidence="1">16S rRNA (Adenine(1408)-N(1))-methyltransferase</fullName>
    </submittedName>
</protein>
<dbReference type="Proteomes" id="UP000033847">
    <property type="component" value="Unassembled WGS sequence"/>
</dbReference>
<comment type="caution">
    <text evidence="1">The sequence shown here is derived from an EMBL/GenBank/DDBJ whole genome shotgun (WGS) entry which is preliminary data.</text>
</comment>
<name>A0A0G0YQB2_UNCKA</name>
<dbReference type="SUPFAM" id="SSF53335">
    <property type="entry name" value="S-adenosyl-L-methionine-dependent methyltransferases"/>
    <property type="match status" value="1"/>
</dbReference>
<evidence type="ECO:0000313" key="2">
    <source>
        <dbReference type="Proteomes" id="UP000033847"/>
    </source>
</evidence>
<reference evidence="1 2" key="1">
    <citation type="journal article" date="2015" name="Nature">
        <title>rRNA introns, odd ribosomes, and small enigmatic genomes across a large radiation of phyla.</title>
        <authorList>
            <person name="Brown C.T."/>
            <person name="Hug L.A."/>
            <person name="Thomas B.C."/>
            <person name="Sharon I."/>
            <person name="Castelle C.J."/>
            <person name="Singh A."/>
            <person name="Wilkins M.J."/>
            <person name="Williams K.H."/>
            <person name="Banfield J.F."/>
        </authorList>
    </citation>
    <scope>NUCLEOTIDE SEQUENCE [LARGE SCALE GENOMIC DNA]</scope>
</reference>
<gene>
    <name evidence="1" type="ORF">UV00_C0005G0040</name>
</gene>
<dbReference type="GO" id="GO:0008168">
    <property type="term" value="F:methyltransferase activity"/>
    <property type="evidence" value="ECO:0007669"/>
    <property type="project" value="UniProtKB-KW"/>
</dbReference>
<dbReference type="Gene3D" id="3.40.50.150">
    <property type="entry name" value="Vaccinia Virus protein VP39"/>
    <property type="match status" value="1"/>
</dbReference>
<sequence length="215" mass="24099">MKSVKGNKTVDISVENLRGMAAKYAFVHIDLGTGDGRFVYESALRDPNTLYIGADPVEKQLREYSVKSVRKKLENTVFLASSLENLPITMTEIADKVSVILPWGSLLGQIVNPSKEAINKITALLKVSGELELILGYSPDLEPSESDRLELPELTQEYIENVVVRAFETLSGTLKLEKCELFPKEKLTDIGSNWAKKLAFGRPRQIYRLRLKKSL</sequence>
<organism evidence="1 2">
    <name type="scientific">candidate division WWE3 bacterium GW2011_GWF1_42_14</name>
    <dbReference type="NCBI Taxonomy" id="1619138"/>
    <lineage>
        <taxon>Bacteria</taxon>
        <taxon>Katanobacteria</taxon>
    </lineage>
</organism>
<evidence type="ECO:0000313" key="1">
    <source>
        <dbReference type="EMBL" id="KKS38857.1"/>
    </source>
</evidence>
<dbReference type="Pfam" id="PF24675">
    <property type="entry name" value="NpmA"/>
    <property type="match status" value="1"/>
</dbReference>
<dbReference type="EMBL" id="LCCU01000005">
    <property type="protein sequence ID" value="KKS38857.1"/>
    <property type="molecule type" value="Genomic_DNA"/>
</dbReference>
<dbReference type="InterPro" id="IPR056262">
    <property type="entry name" value="NpmA"/>
</dbReference>
<dbReference type="AlphaFoldDB" id="A0A0G0YQB2"/>
<keyword evidence="1" id="KW-0489">Methyltransferase</keyword>
<keyword evidence="1" id="KW-0808">Transferase</keyword>
<accession>A0A0G0YQB2</accession>